<keyword evidence="2" id="KW-1185">Reference proteome</keyword>
<name>A0ACB9QQZ6_9MYRT</name>
<sequence>MRQAYLLLRLRFSPLPRGNFASEDIFATLALFFVTRFFIRTIVWKFSHRLPPGPNGWPILGALPLLGRSPHVTLARMANKYGPIMYLKLGSKGLVVASKPEAARAFLKALDLNFSNRARDAGAVHMAYDVQDMVFADYGPRWRLMRKQSNLHMLGGKALEDWSHVRREEVGHMLRAMLRCGEQGEPVVVSDMLAYVMGNMISRVILSKRIFKTKSKDSDEFRSMVVELMITAGYFNVGDYLPCIAWMDIQGIERGMKKLHKRFDTLLTKLMEEHRTTSHERHNPDFLDVLMADSTNGGEDALTMANIKGLLLNLFTAGSDAPSSMIEWSLAEMLNKPSILKRAQEEMDRVIGRERRLEESDLKNLPYLRAICIESFRKHPPTPLNLPRISKEPCVVDGYYIPKDTKLSVNIWAIGRDPEVWEDPLEFIPERFLTEKYKMMDPRGNDFELLPFGSGRRMCAGTRMGILVSEYIPGSLVHMFDWKLPDGTHELNMDETFGLALQKTVPLTAFVAPRLSI</sequence>
<reference evidence="2" key="1">
    <citation type="journal article" date="2023" name="Front. Plant Sci.">
        <title>Chromosomal-level genome assembly of Melastoma candidum provides insights into trichome evolution.</title>
        <authorList>
            <person name="Zhong Y."/>
            <person name="Wu W."/>
            <person name="Sun C."/>
            <person name="Zou P."/>
            <person name="Liu Y."/>
            <person name="Dai S."/>
            <person name="Zhou R."/>
        </authorList>
    </citation>
    <scope>NUCLEOTIDE SEQUENCE [LARGE SCALE GENOMIC DNA]</scope>
</reference>
<protein>
    <submittedName>
        <fullName evidence="1">Uncharacterized protein</fullName>
    </submittedName>
</protein>
<evidence type="ECO:0000313" key="1">
    <source>
        <dbReference type="EMBL" id="KAI4368648.1"/>
    </source>
</evidence>
<proteinExistence type="predicted"/>
<evidence type="ECO:0000313" key="2">
    <source>
        <dbReference type="Proteomes" id="UP001057402"/>
    </source>
</evidence>
<organism evidence="1 2">
    <name type="scientific">Melastoma candidum</name>
    <dbReference type="NCBI Taxonomy" id="119954"/>
    <lineage>
        <taxon>Eukaryota</taxon>
        <taxon>Viridiplantae</taxon>
        <taxon>Streptophyta</taxon>
        <taxon>Embryophyta</taxon>
        <taxon>Tracheophyta</taxon>
        <taxon>Spermatophyta</taxon>
        <taxon>Magnoliopsida</taxon>
        <taxon>eudicotyledons</taxon>
        <taxon>Gunneridae</taxon>
        <taxon>Pentapetalae</taxon>
        <taxon>rosids</taxon>
        <taxon>malvids</taxon>
        <taxon>Myrtales</taxon>
        <taxon>Melastomataceae</taxon>
        <taxon>Melastomatoideae</taxon>
        <taxon>Melastomateae</taxon>
        <taxon>Melastoma</taxon>
    </lineage>
</organism>
<comment type="caution">
    <text evidence="1">The sequence shown here is derived from an EMBL/GenBank/DDBJ whole genome shotgun (WGS) entry which is preliminary data.</text>
</comment>
<accession>A0ACB9QQZ6</accession>
<dbReference type="Proteomes" id="UP001057402">
    <property type="component" value="Chromosome 5"/>
</dbReference>
<gene>
    <name evidence="1" type="ORF">MLD38_017184</name>
</gene>
<dbReference type="EMBL" id="CM042884">
    <property type="protein sequence ID" value="KAI4368648.1"/>
    <property type="molecule type" value="Genomic_DNA"/>
</dbReference>